<proteinExistence type="predicted"/>
<sequence length="115" mass="14147">MINTKRLRSESFYNFHENNDRKRFLSSTTNDNFTQFENLANELIYDIFDYLDFYHIYLSFFNLNFRFRSLLIDSTLPLNINLFLMSKTTFNQYNEDIIKPNQQRIDICRVTNYYM</sequence>
<evidence type="ECO:0000313" key="1">
    <source>
        <dbReference type="EMBL" id="CAF4381089.1"/>
    </source>
</evidence>
<name>A0A820MWP5_9BILA</name>
<evidence type="ECO:0000313" key="2">
    <source>
        <dbReference type="Proteomes" id="UP000663868"/>
    </source>
</evidence>
<organism evidence="1 2">
    <name type="scientific">Adineta steineri</name>
    <dbReference type="NCBI Taxonomy" id="433720"/>
    <lineage>
        <taxon>Eukaryota</taxon>
        <taxon>Metazoa</taxon>
        <taxon>Spiralia</taxon>
        <taxon>Gnathifera</taxon>
        <taxon>Rotifera</taxon>
        <taxon>Eurotatoria</taxon>
        <taxon>Bdelloidea</taxon>
        <taxon>Adinetida</taxon>
        <taxon>Adinetidae</taxon>
        <taxon>Adineta</taxon>
    </lineage>
</organism>
<protein>
    <recommendedName>
        <fullName evidence="3">F-box domain-containing protein</fullName>
    </recommendedName>
</protein>
<dbReference type="Proteomes" id="UP000663868">
    <property type="component" value="Unassembled WGS sequence"/>
</dbReference>
<accession>A0A820MWP5</accession>
<dbReference type="AlphaFoldDB" id="A0A820MWP5"/>
<gene>
    <name evidence="1" type="ORF">KXQ929_LOCUS49915</name>
</gene>
<feature type="non-terminal residue" evidence="1">
    <location>
        <position position="1"/>
    </location>
</feature>
<evidence type="ECO:0008006" key="3">
    <source>
        <dbReference type="Google" id="ProtNLM"/>
    </source>
</evidence>
<reference evidence="1" key="1">
    <citation type="submission" date="2021-02" db="EMBL/GenBank/DDBJ databases">
        <authorList>
            <person name="Nowell W R."/>
        </authorList>
    </citation>
    <scope>NUCLEOTIDE SEQUENCE</scope>
</reference>
<dbReference type="EMBL" id="CAJOBB010021994">
    <property type="protein sequence ID" value="CAF4381089.1"/>
    <property type="molecule type" value="Genomic_DNA"/>
</dbReference>
<comment type="caution">
    <text evidence="1">The sequence shown here is derived from an EMBL/GenBank/DDBJ whole genome shotgun (WGS) entry which is preliminary data.</text>
</comment>